<dbReference type="OrthoDB" id="950695at2"/>
<evidence type="ECO:0000313" key="2">
    <source>
        <dbReference type="Proteomes" id="UP000243342"/>
    </source>
</evidence>
<evidence type="ECO:0000313" key="1">
    <source>
        <dbReference type="EMBL" id="OIV38085.1"/>
    </source>
</evidence>
<protein>
    <submittedName>
        <fullName evidence="1">Uncharacterized protein</fullName>
    </submittedName>
</protein>
<accession>A0A1J7BHM1</accession>
<dbReference type="STRING" id="1428644.BIV57_07690"/>
<keyword evidence="2" id="KW-1185">Reference proteome</keyword>
<dbReference type="AlphaFoldDB" id="A0A1J7BHM1"/>
<dbReference type="RefSeq" id="WP_071655957.1">
    <property type="nucleotide sequence ID" value="NZ_MLCF01000031.1"/>
</dbReference>
<sequence length="294" mass="31768">MTVDVPGPDPFDPFLDPFAYTAAGDPSSSPAPRVRTLLVGPRQATSWLAAHNAVQRPLREKVVAAYARDMAAGHWRLNGDTIKLCVHGDVLDGRHRLAAVARSKASVPVMLVENLPDSAQESVDCGSRRSAGDVLALHGEQRPHLLAAALRLLWRWEVGDLRLTGHAPTTSEVLQLLAARPTMRESIEAAHQTHAAFPYPQASVLALAHHLFTRQDADAATVFLEQVASGTGLPDGHPVLALRRTLVRATSAGNGSRSRTWKLAVLIRAWNAGRVGQPLHRLSYLAGSQMPLPR</sequence>
<organism evidence="1 2">
    <name type="scientific">Mangrovactinospora gilvigrisea</name>
    <dbReference type="NCBI Taxonomy" id="1428644"/>
    <lineage>
        <taxon>Bacteria</taxon>
        <taxon>Bacillati</taxon>
        <taxon>Actinomycetota</taxon>
        <taxon>Actinomycetes</taxon>
        <taxon>Kitasatosporales</taxon>
        <taxon>Streptomycetaceae</taxon>
        <taxon>Mangrovactinospora</taxon>
    </lineage>
</organism>
<name>A0A1J7BHM1_9ACTN</name>
<dbReference type="EMBL" id="MLCF01000031">
    <property type="protein sequence ID" value="OIV38085.1"/>
    <property type="molecule type" value="Genomic_DNA"/>
</dbReference>
<dbReference type="Proteomes" id="UP000243342">
    <property type="component" value="Unassembled WGS sequence"/>
</dbReference>
<gene>
    <name evidence="1" type="ORF">BIV57_07690</name>
</gene>
<comment type="caution">
    <text evidence="1">The sequence shown here is derived from an EMBL/GenBank/DDBJ whole genome shotgun (WGS) entry which is preliminary data.</text>
</comment>
<proteinExistence type="predicted"/>
<reference evidence="1 2" key="1">
    <citation type="submission" date="2016-10" db="EMBL/GenBank/DDBJ databases">
        <title>Genome sequence of Streptomyces gilvigriseus MUSC 26.</title>
        <authorList>
            <person name="Lee L.-H."/>
            <person name="Ser H.-L."/>
        </authorList>
    </citation>
    <scope>NUCLEOTIDE SEQUENCE [LARGE SCALE GENOMIC DNA]</scope>
    <source>
        <strain evidence="1 2">MUSC 26</strain>
    </source>
</reference>